<gene>
    <name evidence="2" type="ORF">FE257_010397</name>
</gene>
<feature type="region of interest" description="Disordered" evidence="1">
    <location>
        <begin position="1"/>
        <end position="31"/>
    </location>
</feature>
<evidence type="ECO:0000313" key="2">
    <source>
        <dbReference type="EMBL" id="KAF9887269.1"/>
    </source>
</evidence>
<dbReference type="Proteomes" id="UP001194746">
    <property type="component" value="Unassembled WGS sequence"/>
</dbReference>
<reference evidence="2" key="2">
    <citation type="submission" date="2020-02" db="EMBL/GenBank/DDBJ databases">
        <authorList>
            <person name="Gilchrist C.L.M."/>
            <person name="Chooi Y.-H."/>
        </authorList>
    </citation>
    <scope>NUCLEOTIDE SEQUENCE</scope>
    <source>
        <strain evidence="2">MST-FP2251</strain>
    </source>
</reference>
<dbReference type="PANTHER" id="PTHR40628:SF1">
    <property type="entry name" value="CHROMO DOMAIN-CONTAINING PROTEIN"/>
    <property type="match status" value="1"/>
</dbReference>
<reference evidence="2" key="1">
    <citation type="journal article" date="2019" name="Beilstein J. Org. Chem.">
        <title>Nanangenines: drimane sesquiterpenoids as the dominant metabolite cohort of a novel Australian fungus, Aspergillus nanangensis.</title>
        <authorList>
            <person name="Lacey H.J."/>
            <person name="Gilchrist C.L.M."/>
            <person name="Crombie A."/>
            <person name="Kalaitzis J.A."/>
            <person name="Vuong D."/>
            <person name="Rutledge P.J."/>
            <person name="Turner P."/>
            <person name="Pitt J.I."/>
            <person name="Lacey E."/>
            <person name="Chooi Y.H."/>
            <person name="Piggott A.M."/>
        </authorList>
    </citation>
    <scope>NUCLEOTIDE SEQUENCE</scope>
    <source>
        <strain evidence="2">MST-FP2251</strain>
    </source>
</reference>
<keyword evidence="3" id="KW-1185">Reference proteome</keyword>
<dbReference type="AlphaFoldDB" id="A0AAD4CIN8"/>
<comment type="caution">
    <text evidence="2">The sequence shown here is derived from an EMBL/GenBank/DDBJ whole genome shotgun (WGS) entry which is preliminary data.</text>
</comment>
<evidence type="ECO:0000256" key="1">
    <source>
        <dbReference type="SAM" id="MobiDB-lite"/>
    </source>
</evidence>
<name>A0AAD4CIN8_ASPNN</name>
<sequence>MRPMRSHEEFARDLSPPPANDLPPDPHKRNKTLHTANRICHDWMVVQGTCHYARDRGSFTNYRPVSLRLKNNIFNPHEELHVEGVRTVQLTVCRTREDPSSPQLLVLEDVLHIPEAVCNGFNPLLYGTSMSCTADFWEGAHRNGQPLWGESTKTKKTRNQSSRPVAQEII</sequence>
<feature type="region of interest" description="Disordered" evidence="1">
    <location>
        <begin position="147"/>
        <end position="170"/>
    </location>
</feature>
<evidence type="ECO:0000313" key="3">
    <source>
        <dbReference type="Proteomes" id="UP001194746"/>
    </source>
</evidence>
<protein>
    <submittedName>
        <fullName evidence="2">Uncharacterized protein</fullName>
    </submittedName>
</protein>
<dbReference type="EMBL" id="VCAU01000064">
    <property type="protein sequence ID" value="KAF9887269.1"/>
    <property type="molecule type" value="Genomic_DNA"/>
</dbReference>
<feature type="compositionally biased region" description="Basic and acidic residues" evidence="1">
    <location>
        <begin position="1"/>
        <end position="12"/>
    </location>
</feature>
<proteinExistence type="predicted"/>
<organism evidence="2 3">
    <name type="scientific">Aspergillus nanangensis</name>
    <dbReference type="NCBI Taxonomy" id="2582783"/>
    <lineage>
        <taxon>Eukaryota</taxon>
        <taxon>Fungi</taxon>
        <taxon>Dikarya</taxon>
        <taxon>Ascomycota</taxon>
        <taxon>Pezizomycotina</taxon>
        <taxon>Eurotiomycetes</taxon>
        <taxon>Eurotiomycetidae</taxon>
        <taxon>Eurotiales</taxon>
        <taxon>Aspergillaceae</taxon>
        <taxon>Aspergillus</taxon>
        <taxon>Aspergillus subgen. Circumdati</taxon>
    </lineage>
</organism>
<dbReference type="PANTHER" id="PTHR40628">
    <property type="entry name" value="CHROMO DOMAIN-CONTAINING PROTEIN"/>
    <property type="match status" value="1"/>
</dbReference>
<accession>A0AAD4CIN8</accession>